<dbReference type="NCBIfam" id="TIGR01764">
    <property type="entry name" value="excise"/>
    <property type="match status" value="1"/>
</dbReference>
<dbReference type="Proteomes" id="UP000178892">
    <property type="component" value="Unassembled WGS sequence"/>
</dbReference>
<gene>
    <name evidence="2" type="ORF">A2720_03835</name>
</gene>
<evidence type="ECO:0000259" key="1">
    <source>
        <dbReference type="Pfam" id="PF12728"/>
    </source>
</evidence>
<dbReference type="AlphaFoldDB" id="A0A1F5NTL5"/>
<feature type="domain" description="Helix-turn-helix" evidence="1">
    <location>
        <begin position="9"/>
        <end position="56"/>
    </location>
</feature>
<dbReference type="InterPro" id="IPR041657">
    <property type="entry name" value="HTH_17"/>
</dbReference>
<sequence>MIGRDDKIMGVEQLARFFNVTNQTIWRWCKAGKIPAFKIGAQWKIRQSDLNKIINQKLTKKENDKHLQPLF</sequence>
<dbReference type="EMBL" id="MFEL01000012">
    <property type="protein sequence ID" value="OGE81009.1"/>
    <property type="molecule type" value="Genomic_DNA"/>
</dbReference>
<proteinExistence type="predicted"/>
<dbReference type="InterPro" id="IPR010093">
    <property type="entry name" value="SinI_DNA-bd"/>
</dbReference>
<comment type="caution">
    <text evidence="2">The sequence shown here is derived from an EMBL/GenBank/DDBJ whole genome shotgun (WGS) entry which is preliminary data.</text>
</comment>
<dbReference type="GO" id="GO:0003677">
    <property type="term" value="F:DNA binding"/>
    <property type="evidence" value="ECO:0007669"/>
    <property type="project" value="InterPro"/>
</dbReference>
<dbReference type="Gene3D" id="1.10.260.40">
    <property type="entry name" value="lambda repressor-like DNA-binding domains"/>
    <property type="match status" value="1"/>
</dbReference>
<reference evidence="2 3" key="1">
    <citation type="journal article" date="2016" name="Nat. Commun.">
        <title>Thousands of microbial genomes shed light on interconnected biogeochemical processes in an aquifer system.</title>
        <authorList>
            <person name="Anantharaman K."/>
            <person name="Brown C.T."/>
            <person name="Hug L.A."/>
            <person name="Sharon I."/>
            <person name="Castelle C.J."/>
            <person name="Probst A.J."/>
            <person name="Thomas B.C."/>
            <person name="Singh A."/>
            <person name="Wilkins M.J."/>
            <person name="Karaoz U."/>
            <person name="Brodie E.L."/>
            <person name="Williams K.H."/>
            <person name="Hubbard S.S."/>
            <person name="Banfield J.F."/>
        </authorList>
    </citation>
    <scope>NUCLEOTIDE SEQUENCE [LARGE SCALE GENOMIC DNA]</scope>
</reference>
<name>A0A1F5NTL5_9BACT</name>
<evidence type="ECO:0000313" key="2">
    <source>
        <dbReference type="EMBL" id="OGE81009.1"/>
    </source>
</evidence>
<protein>
    <recommendedName>
        <fullName evidence="1">Helix-turn-helix domain-containing protein</fullName>
    </recommendedName>
</protein>
<dbReference type="InterPro" id="IPR010982">
    <property type="entry name" value="Lambda_DNA-bd_dom_sf"/>
</dbReference>
<evidence type="ECO:0000313" key="3">
    <source>
        <dbReference type="Proteomes" id="UP000178892"/>
    </source>
</evidence>
<dbReference type="STRING" id="1817825.A2720_03835"/>
<dbReference type="InterPro" id="IPR009061">
    <property type="entry name" value="DNA-bd_dom_put_sf"/>
</dbReference>
<organism evidence="2 3">
    <name type="scientific">Candidatus Doudnabacteria bacterium RIFCSPHIGHO2_01_FULL_46_24</name>
    <dbReference type="NCBI Taxonomy" id="1817825"/>
    <lineage>
        <taxon>Bacteria</taxon>
        <taxon>Candidatus Doudnaibacteriota</taxon>
    </lineage>
</organism>
<accession>A0A1F5NTL5</accession>
<dbReference type="SUPFAM" id="SSF46955">
    <property type="entry name" value="Putative DNA-binding domain"/>
    <property type="match status" value="1"/>
</dbReference>
<dbReference type="Pfam" id="PF12728">
    <property type="entry name" value="HTH_17"/>
    <property type="match status" value="1"/>
</dbReference>